<dbReference type="PROSITE" id="PS50020">
    <property type="entry name" value="WW_DOMAIN_2"/>
    <property type="match status" value="1"/>
</dbReference>
<dbReference type="CDD" id="cd00201">
    <property type="entry name" value="WW"/>
    <property type="match status" value="1"/>
</dbReference>
<dbReference type="AlphaFoldDB" id="A0A8K0L1H6"/>
<evidence type="ECO:0000259" key="2">
    <source>
        <dbReference type="PROSITE" id="PS50020"/>
    </source>
</evidence>
<feature type="compositionally biased region" description="Gly residues" evidence="1">
    <location>
        <begin position="291"/>
        <end position="308"/>
    </location>
</feature>
<feature type="compositionally biased region" description="Basic and acidic residues" evidence="1">
    <location>
        <begin position="98"/>
        <end position="115"/>
    </location>
</feature>
<gene>
    <name evidence="3" type="ORF">KVT40_009074</name>
</gene>
<accession>A0A8K0L1H6</accession>
<dbReference type="SUPFAM" id="SSF51045">
    <property type="entry name" value="WW domain"/>
    <property type="match status" value="1"/>
</dbReference>
<comment type="caution">
    <text evidence="3">The sequence shown here is derived from an EMBL/GenBank/DDBJ whole genome shotgun (WGS) entry which is preliminary data.</text>
</comment>
<dbReference type="Gene3D" id="2.20.70.10">
    <property type="match status" value="1"/>
</dbReference>
<dbReference type="InterPro" id="IPR001202">
    <property type="entry name" value="WW_dom"/>
</dbReference>
<dbReference type="Pfam" id="PF00397">
    <property type="entry name" value="WW"/>
    <property type="match status" value="1"/>
</dbReference>
<dbReference type="OrthoDB" id="2530521at2759"/>
<proteinExistence type="predicted"/>
<reference evidence="3" key="1">
    <citation type="submission" date="2021-07" db="EMBL/GenBank/DDBJ databases">
        <title>Elsinoe batatas strain:CRI-CJ2 Genome sequencing and assembly.</title>
        <authorList>
            <person name="Huang L."/>
        </authorList>
    </citation>
    <scope>NUCLEOTIDE SEQUENCE</scope>
    <source>
        <strain evidence="3">CRI-CJ2</strain>
    </source>
</reference>
<evidence type="ECO:0000313" key="3">
    <source>
        <dbReference type="EMBL" id="KAG8624098.1"/>
    </source>
</evidence>
<feature type="region of interest" description="Disordered" evidence="1">
    <location>
        <begin position="46"/>
        <end position="221"/>
    </location>
</feature>
<protein>
    <recommendedName>
        <fullName evidence="2">WW domain-containing protein</fullName>
    </recommendedName>
</protein>
<keyword evidence="4" id="KW-1185">Reference proteome</keyword>
<dbReference type="SMART" id="SM00456">
    <property type="entry name" value="WW"/>
    <property type="match status" value="1"/>
</dbReference>
<dbReference type="Proteomes" id="UP000809789">
    <property type="component" value="Unassembled WGS sequence"/>
</dbReference>
<feature type="region of interest" description="Disordered" evidence="1">
    <location>
        <begin position="285"/>
        <end position="308"/>
    </location>
</feature>
<dbReference type="InterPro" id="IPR036020">
    <property type="entry name" value="WW_dom_sf"/>
</dbReference>
<organism evidence="3 4">
    <name type="scientific">Elsinoe batatas</name>
    <dbReference type="NCBI Taxonomy" id="2601811"/>
    <lineage>
        <taxon>Eukaryota</taxon>
        <taxon>Fungi</taxon>
        <taxon>Dikarya</taxon>
        <taxon>Ascomycota</taxon>
        <taxon>Pezizomycotina</taxon>
        <taxon>Dothideomycetes</taxon>
        <taxon>Dothideomycetidae</taxon>
        <taxon>Myriangiales</taxon>
        <taxon>Elsinoaceae</taxon>
        <taxon>Elsinoe</taxon>
    </lineage>
</organism>
<evidence type="ECO:0000256" key="1">
    <source>
        <dbReference type="SAM" id="MobiDB-lite"/>
    </source>
</evidence>
<evidence type="ECO:0000313" key="4">
    <source>
        <dbReference type="Proteomes" id="UP000809789"/>
    </source>
</evidence>
<feature type="domain" description="WW" evidence="2">
    <location>
        <begin position="17"/>
        <end position="51"/>
    </location>
</feature>
<feature type="region of interest" description="Disordered" evidence="1">
    <location>
        <begin position="1"/>
        <end position="22"/>
    </location>
</feature>
<feature type="compositionally biased region" description="Pro residues" evidence="1">
    <location>
        <begin position="8"/>
        <end position="17"/>
    </location>
</feature>
<sequence>MATQYAPPDGPPPPRAPEVPEGWIAQWNDQYKEWFFVNLHTKQSTWTKPTAPALPDHPTAGGSSDAPPSYDAGGAKPVTSEKTGYSTDAKFSASESGKISEDEALARRLQEEENARLNGQHGGQATKAGAAGDYYGQGQQPQYGQQQGYGQPQCGQQGYGQGYDQQQGYGQPQYGQTQYGQPQYGRQQGYGQYDQTQDKGKKSGGLLGKLMGKVASPRPGGSGYGGGHGGYGGYGGHGGGMGGMYGRPQKKPGMGMAGGAALGLGAGVLGGAMIANGIDDMQDDAYEQGYDDGGGGDFDGGDMGGGDF</sequence>
<feature type="compositionally biased region" description="Low complexity" evidence="1">
    <location>
        <begin position="132"/>
        <end position="195"/>
    </location>
</feature>
<name>A0A8K0L1H6_9PEZI</name>
<dbReference type="EMBL" id="JAESVG020000010">
    <property type="protein sequence ID" value="KAG8624098.1"/>
    <property type="molecule type" value="Genomic_DNA"/>
</dbReference>
<dbReference type="PROSITE" id="PS01159">
    <property type="entry name" value="WW_DOMAIN_1"/>
    <property type="match status" value="1"/>
</dbReference>